<feature type="compositionally biased region" description="Polar residues" evidence="1">
    <location>
        <begin position="134"/>
        <end position="146"/>
    </location>
</feature>
<evidence type="ECO:0000256" key="1">
    <source>
        <dbReference type="SAM" id="MobiDB-lite"/>
    </source>
</evidence>
<keyword evidence="2" id="KW-1133">Transmembrane helix</keyword>
<dbReference type="AlphaFoldDB" id="A0ABD0UQM8"/>
<feature type="compositionally biased region" description="Low complexity" evidence="1">
    <location>
        <begin position="123"/>
        <end position="133"/>
    </location>
</feature>
<evidence type="ECO:0000313" key="4">
    <source>
        <dbReference type="EMBL" id="KAL0914840.1"/>
    </source>
</evidence>
<keyword evidence="2" id="KW-0812">Transmembrane</keyword>
<evidence type="ECO:0000259" key="3">
    <source>
        <dbReference type="Pfam" id="PF21674"/>
    </source>
</evidence>
<sequence length="199" mass="21896">MDEAHEILLSSLKSSGVSLPVGVSSIKDSSSAALVSICAQSLRLILDSGPSSFPTSLPAATAERFKICAELAAAIKSLGYREELGFHQVVILYYILVIFIRVFEMIWQFLYPSDEESSQLIRNSSESENSGSNYKTNFCQEGTSSHDPSDGDKTSFMNLKENGLCNKSMFPWKVDVFVHKLTGIDSKEAVFFTIISLCL</sequence>
<organism evidence="4 5">
    <name type="scientific">Dendrobium thyrsiflorum</name>
    <name type="common">Pinecone-like raceme dendrobium</name>
    <name type="synonym">Orchid</name>
    <dbReference type="NCBI Taxonomy" id="117978"/>
    <lineage>
        <taxon>Eukaryota</taxon>
        <taxon>Viridiplantae</taxon>
        <taxon>Streptophyta</taxon>
        <taxon>Embryophyta</taxon>
        <taxon>Tracheophyta</taxon>
        <taxon>Spermatophyta</taxon>
        <taxon>Magnoliopsida</taxon>
        <taxon>Liliopsida</taxon>
        <taxon>Asparagales</taxon>
        <taxon>Orchidaceae</taxon>
        <taxon>Epidendroideae</taxon>
        <taxon>Malaxideae</taxon>
        <taxon>Dendrobiinae</taxon>
        <taxon>Dendrobium</taxon>
    </lineage>
</organism>
<dbReference type="Pfam" id="PF21674">
    <property type="entry name" value="CCDC22_N"/>
    <property type="match status" value="1"/>
</dbReference>
<keyword evidence="5" id="KW-1185">Reference proteome</keyword>
<evidence type="ECO:0000256" key="2">
    <source>
        <dbReference type="SAM" id="Phobius"/>
    </source>
</evidence>
<feature type="region of interest" description="Disordered" evidence="1">
    <location>
        <begin position="121"/>
        <end position="152"/>
    </location>
</feature>
<dbReference type="InterPro" id="IPR008530">
    <property type="entry name" value="CCDC22"/>
</dbReference>
<comment type="caution">
    <text evidence="4">The sequence shown here is derived from an EMBL/GenBank/DDBJ whole genome shotgun (WGS) entry which is preliminary data.</text>
</comment>
<dbReference type="PANTHER" id="PTHR15668">
    <property type="entry name" value="JM1 PROTEIN"/>
    <property type="match status" value="1"/>
</dbReference>
<dbReference type="InterPro" id="IPR048349">
    <property type="entry name" value="CCDC22_N"/>
</dbReference>
<reference evidence="4 5" key="1">
    <citation type="journal article" date="2024" name="Plant Biotechnol. J.">
        <title>Dendrobium thyrsiflorum genome and its molecular insights into genes involved in important horticultural traits.</title>
        <authorList>
            <person name="Chen B."/>
            <person name="Wang J.Y."/>
            <person name="Zheng P.J."/>
            <person name="Li K.L."/>
            <person name="Liang Y.M."/>
            <person name="Chen X.F."/>
            <person name="Zhang C."/>
            <person name="Zhao X."/>
            <person name="He X."/>
            <person name="Zhang G.Q."/>
            <person name="Liu Z.J."/>
            <person name="Xu Q."/>
        </authorList>
    </citation>
    <scope>NUCLEOTIDE SEQUENCE [LARGE SCALE GENOMIC DNA]</scope>
    <source>
        <strain evidence="4">GZMU011</strain>
    </source>
</reference>
<dbReference type="PANTHER" id="PTHR15668:SF4">
    <property type="entry name" value="COILED-COIL DOMAIN-CONTAINING PROTEIN 22"/>
    <property type="match status" value="1"/>
</dbReference>
<feature type="transmembrane region" description="Helical" evidence="2">
    <location>
        <begin position="91"/>
        <end position="110"/>
    </location>
</feature>
<evidence type="ECO:0000313" key="5">
    <source>
        <dbReference type="Proteomes" id="UP001552299"/>
    </source>
</evidence>
<feature type="domain" description="CCDC22 N-terminal" evidence="3">
    <location>
        <begin position="1"/>
        <end position="89"/>
    </location>
</feature>
<accession>A0ABD0UQM8</accession>
<name>A0ABD0UQM8_DENTH</name>
<dbReference type="Proteomes" id="UP001552299">
    <property type="component" value="Unassembled WGS sequence"/>
</dbReference>
<proteinExistence type="predicted"/>
<protein>
    <recommendedName>
        <fullName evidence="3">CCDC22 N-terminal domain-containing protein</fullName>
    </recommendedName>
</protein>
<gene>
    <name evidence="4" type="ORF">M5K25_015225</name>
</gene>
<dbReference type="EMBL" id="JANQDX010000012">
    <property type="protein sequence ID" value="KAL0914840.1"/>
    <property type="molecule type" value="Genomic_DNA"/>
</dbReference>
<keyword evidence="2" id="KW-0472">Membrane</keyword>